<keyword evidence="9" id="KW-0378">Hydrolase</keyword>
<evidence type="ECO:0000256" key="5">
    <source>
        <dbReference type="ARBA" id="ARBA00023136"/>
    </source>
</evidence>
<evidence type="ECO:0000256" key="3">
    <source>
        <dbReference type="ARBA" id="ARBA00022692"/>
    </source>
</evidence>
<feature type="compositionally biased region" description="Polar residues" evidence="6">
    <location>
        <begin position="7"/>
        <end position="22"/>
    </location>
</feature>
<dbReference type="InterPro" id="IPR034001">
    <property type="entry name" value="ABCG_PDR_1"/>
</dbReference>
<accession>A0A1J7J421</accession>
<name>A0A1J7J421_9PEZI</name>
<dbReference type="Pfam" id="PF14510">
    <property type="entry name" value="ABC_trans_N"/>
    <property type="match status" value="1"/>
</dbReference>
<evidence type="ECO:0000256" key="6">
    <source>
        <dbReference type="SAM" id="MobiDB-lite"/>
    </source>
</evidence>
<dbReference type="AlphaFoldDB" id="A0A1J7J421"/>
<evidence type="ECO:0000256" key="1">
    <source>
        <dbReference type="ARBA" id="ARBA00004141"/>
    </source>
</evidence>
<dbReference type="PROSITE" id="PS50893">
    <property type="entry name" value="ABC_TRANSPORTER_2"/>
    <property type="match status" value="1"/>
</dbReference>
<dbReference type="STRING" id="1408157.A0A1J7J421"/>
<dbReference type="Gene3D" id="3.40.50.300">
    <property type="entry name" value="P-loop containing nucleotide triphosphate hydrolases"/>
    <property type="match status" value="1"/>
</dbReference>
<evidence type="ECO:0000256" key="4">
    <source>
        <dbReference type="ARBA" id="ARBA00022989"/>
    </source>
</evidence>
<proteinExistence type="predicted"/>
<keyword evidence="5 7" id="KW-0472">Membrane</keyword>
<keyword evidence="10" id="KW-1185">Reference proteome</keyword>
<dbReference type="InterPro" id="IPR029481">
    <property type="entry name" value="ABC_trans_N"/>
</dbReference>
<dbReference type="InterPro" id="IPR013525">
    <property type="entry name" value="ABC2_TM"/>
</dbReference>
<dbReference type="Pfam" id="PF00005">
    <property type="entry name" value="ABC_tran"/>
    <property type="match status" value="1"/>
</dbReference>
<keyword evidence="4 7" id="KW-1133">Transmembrane helix</keyword>
<dbReference type="OrthoDB" id="245989at2759"/>
<dbReference type="GO" id="GO:0005524">
    <property type="term" value="F:ATP binding"/>
    <property type="evidence" value="ECO:0007669"/>
    <property type="project" value="InterPro"/>
</dbReference>
<evidence type="ECO:0000256" key="7">
    <source>
        <dbReference type="SAM" id="Phobius"/>
    </source>
</evidence>
<dbReference type="PANTHER" id="PTHR19241">
    <property type="entry name" value="ATP-BINDING CASSETTE TRANSPORTER"/>
    <property type="match status" value="1"/>
</dbReference>
<evidence type="ECO:0000313" key="9">
    <source>
        <dbReference type="EMBL" id="OIW22266.1"/>
    </source>
</evidence>
<feature type="transmembrane region" description="Helical" evidence="7">
    <location>
        <begin position="487"/>
        <end position="508"/>
    </location>
</feature>
<dbReference type="PROSITE" id="PS00211">
    <property type="entry name" value="ABC_TRANSPORTER_1"/>
    <property type="match status" value="1"/>
</dbReference>
<dbReference type="Proteomes" id="UP000182658">
    <property type="component" value="Unassembled WGS sequence"/>
</dbReference>
<dbReference type="GO" id="GO:0140359">
    <property type="term" value="F:ABC-type transporter activity"/>
    <property type="evidence" value="ECO:0007669"/>
    <property type="project" value="InterPro"/>
</dbReference>
<keyword evidence="3 7" id="KW-0812">Transmembrane</keyword>
<dbReference type="SUPFAM" id="SSF52540">
    <property type="entry name" value="P-loop containing nucleoside triphosphate hydrolases"/>
    <property type="match status" value="1"/>
</dbReference>
<dbReference type="GO" id="GO:0016887">
    <property type="term" value="F:ATP hydrolysis activity"/>
    <property type="evidence" value="ECO:0007669"/>
    <property type="project" value="InterPro"/>
</dbReference>
<reference evidence="9 10" key="1">
    <citation type="submission" date="2016-10" db="EMBL/GenBank/DDBJ databases">
        <title>Draft genome sequence of Coniochaeta ligniaria NRRL30616, a lignocellulolytic fungus for bioabatement of inhibitors in plant biomass hydrolysates.</title>
        <authorList>
            <consortium name="DOE Joint Genome Institute"/>
            <person name="Jimenez D.J."/>
            <person name="Hector R.E."/>
            <person name="Riley R."/>
            <person name="Sun H."/>
            <person name="Grigoriev I.V."/>
            <person name="Van Elsas J.D."/>
            <person name="Nichols N.N."/>
        </authorList>
    </citation>
    <scope>NUCLEOTIDE SEQUENCE [LARGE SCALE GENOMIC DNA]</scope>
    <source>
        <strain evidence="9 10">NRRL 30616</strain>
    </source>
</reference>
<dbReference type="GO" id="GO:0016020">
    <property type="term" value="C:membrane"/>
    <property type="evidence" value="ECO:0007669"/>
    <property type="project" value="UniProtKB-SubCell"/>
</dbReference>
<comment type="subcellular location">
    <subcellularLocation>
        <location evidence="1">Membrane</location>
        <topology evidence="1">Multi-pass membrane protein</topology>
    </subcellularLocation>
</comment>
<organism evidence="9 10">
    <name type="scientific">Coniochaeta ligniaria NRRL 30616</name>
    <dbReference type="NCBI Taxonomy" id="1408157"/>
    <lineage>
        <taxon>Eukaryota</taxon>
        <taxon>Fungi</taxon>
        <taxon>Dikarya</taxon>
        <taxon>Ascomycota</taxon>
        <taxon>Pezizomycotina</taxon>
        <taxon>Sordariomycetes</taxon>
        <taxon>Sordariomycetidae</taxon>
        <taxon>Coniochaetales</taxon>
        <taxon>Coniochaetaceae</taxon>
        <taxon>Coniochaeta</taxon>
    </lineage>
</organism>
<dbReference type="CDD" id="cd03233">
    <property type="entry name" value="ABCG_PDR_domain1"/>
    <property type="match status" value="1"/>
</dbReference>
<feature type="region of interest" description="Disordered" evidence="6">
    <location>
        <begin position="1"/>
        <end position="24"/>
    </location>
</feature>
<dbReference type="InterPro" id="IPR027417">
    <property type="entry name" value="P-loop_NTPase"/>
</dbReference>
<sequence length="509" mass="56726">MVDTTKLESSSATTQDGCTSGVTGEPIFGANDPKSVLNPSSGQFNARAWASNFANVTLEGGNQFRRLGVCFQNLNVFGYASPADYQKDVANIWLALPGMLTRNRRRVNILHQFDGIIRPGEMCVVLGPPSSGCSTFLKTLSGDRDGFFVGEDSYLNYEGISDKELHTAHRGDAIYTAEVDVHFPKLTVGQTLEFAAQARCPRVIPQGLSRQQYCKQLSDVVMGMYGISHTADTKVGNDYIRGVSGGERKRLTIAEATLSNAPFQCWDNCTRGLDSANAVGFCKTLRLQSEFFGQTCAVSMYQAPQSAYDLFDKATVLYQGHQIYFGRASEAKAYFERLGFECPSRQTTPDFLTSMTFPEERITRPGFNTPRTPEEFAAAWRSSSEYNALQAEICEYKAEHQIDGPNARTYREHKKSYQAKGQRIKSPYTLTYMKQVQICMWRVWKRLLADSGPTIVVMVGNFVLALIFSSLFFNMQQNTDSFIGREVTLFLAVMLNAFASVLEVMTLYA</sequence>
<gene>
    <name evidence="9" type="ORF">CONLIGDRAFT_699780</name>
</gene>
<dbReference type="InterPro" id="IPR003439">
    <property type="entry name" value="ABC_transporter-like_ATP-bd"/>
</dbReference>
<feature type="domain" description="ABC transporter" evidence="8">
    <location>
        <begin position="94"/>
        <end position="344"/>
    </location>
</feature>
<evidence type="ECO:0000259" key="8">
    <source>
        <dbReference type="PROSITE" id="PS50893"/>
    </source>
</evidence>
<dbReference type="Pfam" id="PF01061">
    <property type="entry name" value="ABC2_membrane"/>
    <property type="match status" value="1"/>
</dbReference>
<evidence type="ECO:0000256" key="2">
    <source>
        <dbReference type="ARBA" id="ARBA00022448"/>
    </source>
</evidence>
<evidence type="ECO:0000313" key="10">
    <source>
        <dbReference type="Proteomes" id="UP000182658"/>
    </source>
</evidence>
<feature type="transmembrane region" description="Helical" evidence="7">
    <location>
        <begin position="455"/>
        <end position="475"/>
    </location>
</feature>
<dbReference type="InterPro" id="IPR017871">
    <property type="entry name" value="ABC_transporter-like_CS"/>
</dbReference>
<protein>
    <submittedName>
        <fullName evidence="9">p-loop containing nucleoside triphosphate hydrolase protein</fullName>
    </submittedName>
</protein>
<dbReference type="InParanoid" id="A0A1J7J421"/>
<dbReference type="EMBL" id="KV875126">
    <property type="protein sequence ID" value="OIW22266.1"/>
    <property type="molecule type" value="Genomic_DNA"/>
</dbReference>
<keyword evidence="2" id="KW-0813">Transport</keyword>